<evidence type="ECO:0000313" key="2">
    <source>
        <dbReference type="EMBL" id="PPA70286.1"/>
    </source>
</evidence>
<evidence type="ECO:0000259" key="1">
    <source>
        <dbReference type="Pfam" id="PF00534"/>
    </source>
</evidence>
<dbReference type="RefSeq" id="WP_104058236.1">
    <property type="nucleotide sequence ID" value="NZ_PREZ01000004.1"/>
</dbReference>
<sequence length="394" mass="45476">MENKKVVFVLNEYNGHGGAQRVAAILSEEFIKDGHEVSILSINESKDEDSYFTNEIPVTVLHEDNYRAGLPKELSSNLKAFRLNTVMKEVIRRKQLEKRRKDVKKYFEQFGDSDVFVIVVQVWGMQWLEEVLYKKNIHIIGQSHESYAAGRFTKRYKNILKYYRQVSKFLLLTQKDEESFQNEGFQNTGMIYNPTPFRDQVDPEKLFSNKVLVSSGRLVEGKGFDVLIEAISLIKEELGEWKLHIYGDGPERESLENLIKILELEDHVFLKGQTNNIEESLKKSSIFVLTSKAEGLPMSLIEAHSCGLPCISTDCAPGIREIIIDYKTGYITPVDDAHLISRHILRLIQNPDVFNQFSKEAFQSSLKFDRSVIKKQWYELFEEVGGYKNDTINQ</sequence>
<dbReference type="InterPro" id="IPR001296">
    <property type="entry name" value="Glyco_trans_1"/>
</dbReference>
<proteinExistence type="predicted"/>
<name>A0A2S5GBB3_9BACL</name>
<gene>
    <name evidence="2" type="ORF">C4B60_11955</name>
</gene>
<protein>
    <recommendedName>
        <fullName evidence="1">Glycosyl transferase family 1 domain-containing protein</fullName>
    </recommendedName>
</protein>
<dbReference type="AlphaFoldDB" id="A0A2S5GBB3"/>
<evidence type="ECO:0000313" key="3">
    <source>
        <dbReference type="Proteomes" id="UP000239047"/>
    </source>
</evidence>
<dbReference type="SUPFAM" id="SSF53756">
    <property type="entry name" value="UDP-Glycosyltransferase/glycogen phosphorylase"/>
    <property type="match status" value="1"/>
</dbReference>
<keyword evidence="3" id="KW-1185">Reference proteome</keyword>
<organism evidence="2 3">
    <name type="scientific">Jeotgalibacillus proteolyticus</name>
    <dbReference type="NCBI Taxonomy" id="2082395"/>
    <lineage>
        <taxon>Bacteria</taxon>
        <taxon>Bacillati</taxon>
        <taxon>Bacillota</taxon>
        <taxon>Bacilli</taxon>
        <taxon>Bacillales</taxon>
        <taxon>Caryophanaceae</taxon>
        <taxon>Jeotgalibacillus</taxon>
    </lineage>
</organism>
<dbReference type="Proteomes" id="UP000239047">
    <property type="component" value="Unassembled WGS sequence"/>
</dbReference>
<reference evidence="2 3" key="1">
    <citation type="submission" date="2018-02" db="EMBL/GenBank/DDBJ databases">
        <title>Jeotgalibacillus proteolyticum sp. nov. a protease producing bacterium isolated from ocean sediments of Laizhou Bay.</title>
        <authorList>
            <person name="Li Y."/>
        </authorList>
    </citation>
    <scope>NUCLEOTIDE SEQUENCE [LARGE SCALE GENOMIC DNA]</scope>
    <source>
        <strain evidence="2 3">22-7</strain>
    </source>
</reference>
<dbReference type="Gene3D" id="3.40.50.2000">
    <property type="entry name" value="Glycogen Phosphorylase B"/>
    <property type="match status" value="2"/>
</dbReference>
<accession>A0A2S5GBB3</accession>
<feature type="domain" description="Glycosyl transferase family 1" evidence="1">
    <location>
        <begin position="209"/>
        <end position="362"/>
    </location>
</feature>
<comment type="caution">
    <text evidence="2">The sequence shown here is derived from an EMBL/GenBank/DDBJ whole genome shotgun (WGS) entry which is preliminary data.</text>
</comment>
<dbReference type="OrthoDB" id="9806653at2"/>
<dbReference type="Pfam" id="PF00534">
    <property type="entry name" value="Glycos_transf_1"/>
    <property type="match status" value="1"/>
</dbReference>
<dbReference type="EMBL" id="PREZ01000004">
    <property type="protein sequence ID" value="PPA70286.1"/>
    <property type="molecule type" value="Genomic_DNA"/>
</dbReference>
<dbReference type="PANTHER" id="PTHR12526">
    <property type="entry name" value="GLYCOSYLTRANSFERASE"/>
    <property type="match status" value="1"/>
</dbReference>
<dbReference type="GO" id="GO:0016757">
    <property type="term" value="F:glycosyltransferase activity"/>
    <property type="evidence" value="ECO:0007669"/>
    <property type="project" value="InterPro"/>
</dbReference>
<dbReference type="PANTHER" id="PTHR12526:SF630">
    <property type="entry name" value="GLYCOSYLTRANSFERASE"/>
    <property type="match status" value="1"/>
</dbReference>